<dbReference type="InterPro" id="IPR015421">
    <property type="entry name" value="PyrdxlP-dep_Trfase_major"/>
</dbReference>
<evidence type="ECO:0000256" key="5">
    <source>
        <dbReference type="PIRNR" id="PIRNR038800"/>
    </source>
</evidence>
<dbReference type="GO" id="GO:0097053">
    <property type="term" value="P:L-kynurenine catabolic process"/>
    <property type="evidence" value="ECO:0007669"/>
    <property type="project" value="UniProtKB-UniRule"/>
</dbReference>
<dbReference type="InterPro" id="IPR000192">
    <property type="entry name" value="Aminotrans_V_dom"/>
</dbReference>
<accession>A0A813R8Y0</accession>
<gene>
    <name evidence="4" type="primary">KYNU</name>
    <name evidence="7" type="ORF">IZO911_LOCUS5698</name>
    <name evidence="8" type="ORF">KXQ929_LOCUS10686</name>
</gene>
<dbReference type="AlphaFoldDB" id="A0A813R8Y0"/>
<feature type="binding site" evidence="4">
    <location>
        <position position="383"/>
    </location>
    <ligand>
        <name>pyridoxal 5'-phosphate</name>
        <dbReference type="ChEBI" id="CHEBI:597326"/>
    </ligand>
</feature>
<dbReference type="EMBL" id="CAJNOE010000034">
    <property type="protein sequence ID" value="CAF0778498.1"/>
    <property type="molecule type" value="Genomic_DNA"/>
</dbReference>
<organism evidence="7 9">
    <name type="scientific">Adineta steineri</name>
    <dbReference type="NCBI Taxonomy" id="433720"/>
    <lineage>
        <taxon>Eukaryota</taxon>
        <taxon>Metazoa</taxon>
        <taxon>Spiralia</taxon>
        <taxon>Gnathifera</taxon>
        <taxon>Rotifera</taxon>
        <taxon>Eurotatoria</taxon>
        <taxon>Bdelloidea</taxon>
        <taxon>Adinetida</taxon>
        <taxon>Adinetidae</taxon>
        <taxon>Adineta</taxon>
    </lineage>
</organism>
<feature type="binding site" evidence="4">
    <location>
        <position position="170"/>
    </location>
    <ligand>
        <name>pyridoxal 5'-phosphate</name>
        <dbReference type="ChEBI" id="CHEBI:597326"/>
    </ligand>
</feature>
<feature type="domain" description="Aminotransferase class V" evidence="6">
    <location>
        <begin position="110"/>
        <end position="324"/>
    </location>
</feature>
<dbReference type="Gene3D" id="3.40.640.10">
    <property type="entry name" value="Type I PLP-dependent aspartate aminotransferase-like (Major domain)"/>
    <property type="match status" value="1"/>
</dbReference>
<feature type="binding site" evidence="4">
    <location>
        <position position="285"/>
    </location>
    <ligand>
        <name>pyridoxal 5'-phosphate</name>
        <dbReference type="ChEBI" id="CHEBI:597326"/>
    </ligand>
</feature>
<comment type="catalytic activity">
    <reaction evidence="5">
        <text>3-hydroxy-L-kynurenine + H2O = 3-hydroxyanthranilate + L-alanine + H(+)</text>
        <dbReference type="Rhea" id="RHEA:25143"/>
        <dbReference type="ChEBI" id="CHEBI:15377"/>
        <dbReference type="ChEBI" id="CHEBI:15378"/>
        <dbReference type="ChEBI" id="CHEBI:36559"/>
        <dbReference type="ChEBI" id="CHEBI:57972"/>
        <dbReference type="ChEBI" id="CHEBI:58125"/>
        <dbReference type="EC" id="3.7.1.3"/>
    </reaction>
</comment>
<dbReference type="GO" id="GO:0043420">
    <property type="term" value="P:anthranilate metabolic process"/>
    <property type="evidence" value="ECO:0007669"/>
    <property type="project" value="UniProtKB-UniRule"/>
</dbReference>
<dbReference type="FunFam" id="3.40.640.10:FF:000031">
    <property type="entry name" value="Kynureninase"/>
    <property type="match status" value="1"/>
</dbReference>
<dbReference type="UniPathway" id="UPA00334">
    <property type="reaction ID" value="UER00455"/>
</dbReference>
<evidence type="ECO:0000313" key="8">
    <source>
        <dbReference type="EMBL" id="CAF3695812.1"/>
    </source>
</evidence>
<comment type="caution">
    <text evidence="7">The sequence shown here is derived from an EMBL/GenBank/DDBJ whole genome shotgun (WGS) entry which is preliminary data.</text>
</comment>
<sequence length="506" mass="57852">MPSLWAEVISPKIKTLLGKKMDNDIYDKQNQQLHPQDILKNQAEKWQISLTSEQFARKLDETDPLQHTRNEFYVPKIGTLPHGEFIDAADKSHTDPDKDCIYFCGHSLGLQPKRVRKSIDSWLKDWAELGVRGHVHGTNPFAKCDYPCIPALKTLLGAKDNEVAVMNQLSSNIHFMMISFYRPTKERFKILYEDRAFPSDGYAIHSQIRFHGYDPTEAAILLKPRENETYIRTEDILELLKEQGQSIALVLLSGIQFYTGQFFDIKTITHASQQQGCVAGWDLAHAVGNVPLQLHDWNVDFAVFCSYKYLNSGAGCVGGIFVHSNHFDKQYPHLDGWWGNRYETRFEMRPGKYNFEIEKIVINNTIEIEMDRDTGASGFRVSNPSIHQCAVFAASLEIFEEVGIDKLRAKSKLLTQYLQYLIENEINQSSNNLKIQFITPSDPEQRGAQLSMRISGVDGKKLFNELERSGVCSDLRADVIRIAPIPLYNTFMDVYQFVSLLKTIKI</sequence>
<keyword evidence="2 4" id="KW-0378">Hydrolase</keyword>
<feature type="binding site" evidence="4">
    <location>
        <position position="337"/>
    </location>
    <ligand>
        <name>pyridoxal 5'-phosphate</name>
        <dbReference type="ChEBI" id="CHEBI:597326"/>
    </ligand>
</feature>
<dbReference type="SUPFAM" id="SSF53383">
    <property type="entry name" value="PLP-dependent transferases"/>
    <property type="match status" value="1"/>
</dbReference>
<dbReference type="Proteomes" id="UP000663868">
    <property type="component" value="Unassembled WGS sequence"/>
</dbReference>
<comment type="function">
    <text evidence="4 5">Catalyzes the cleavage of L-kynurenine (L-Kyn) and L-3-hydroxykynurenine (L-3OHKyn) into anthranilic acid (AA) and 3-hydroxyanthranilic acid (3-OHAA), respectively.</text>
</comment>
<comment type="similarity">
    <text evidence="4 5">Belongs to the kynureninase family.</text>
</comment>
<comment type="subcellular location">
    <subcellularLocation>
        <location evidence="4 5">Cytoplasm</location>
    </subcellularLocation>
</comment>
<dbReference type="UniPathway" id="UPA00253">
    <property type="reaction ID" value="UER00329"/>
</dbReference>
<dbReference type="InterPro" id="IPR015422">
    <property type="entry name" value="PyrdxlP-dep_Trfase_small"/>
</dbReference>
<comment type="pathway">
    <text evidence="4 5">Amino-acid degradation; L-kynurenine degradation; L-alanine and anthranilate from L-kynurenine: step 1/1.</text>
</comment>
<dbReference type="GO" id="GO:0034354">
    <property type="term" value="P:'de novo' NAD+ biosynthetic process from L-tryptophan"/>
    <property type="evidence" value="ECO:0007669"/>
    <property type="project" value="UniProtKB-UniRule"/>
</dbReference>
<dbReference type="GO" id="GO:0005737">
    <property type="term" value="C:cytoplasm"/>
    <property type="evidence" value="ECO:0007669"/>
    <property type="project" value="UniProtKB-SubCell"/>
</dbReference>
<evidence type="ECO:0000256" key="3">
    <source>
        <dbReference type="ARBA" id="ARBA00022898"/>
    </source>
</evidence>
<dbReference type="PIRSF" id="PIRSF038800">
    <property type="entry name" value="KYNU"/>
    <property type="match status" value="1"/>
</dbReference>
<comment type="subunit">
    <text evidence="4 5">Homodimer.</text>
</comment>
<dbReference type="Proteomes" id="UP000663860">
    <property type="component" value="Unassembled WGS sequence"/>
</dbReference>
<dbReference type="Gene3D" id="3.90.1150.10">
    <property type="entry name" value="Aspartate Aminotransferase, domain 1"/>
    <property type="match status" value="1"/>
</dbReference>
<dbReference type="GO" id="GO:0019441">
    <property type="term" value="P:L-tryptophan catabolic process to kynurenine"/>
    <property type="evidence" value="ECO:0007669"/>
    <property type="project" value="TreeGrafter"/>
</dbReference>
<dbReference type="InterPro" id="IPR010111">
    <property type="entry name" value="Kynureninase"/>
</dbReference>
<dbReference type="HAMAP" id="MF_01970">
    <property type="entry name" value="Kynureninase"/>
    <property type="match status" value="1"/>
</dbReference>
<evidence type="ECO:0000259" key="6">
    <source>
        <dbReference type="Pfam" id="PF00266"/>
    </source>
</evidence>
<dbReference type="PANTHER" id="PTHR14084:SF0">
    <property type="entry name" value="KYNURENINASE"/>
    <property type="match status" value="1"/>
</dbReference>
<comment type="pathway">
    <text evidence="4 5">Cofactor biosynthesis; NAD(+) biosynthesis; quinolinate from L-kynurenine: step 2/3.</text>
</comment>
<protein>
    <recommendedName>
        <fullName evidence="4 5">Kynureninase</fullName>
        <ecNumber evidence="4 5">3.7.1.3</ecNumber>
    </recommendedName>
    <alternativeName>
        <fullName evidence="4">L-kynurenine hydrolase</fullName>
    </alternativeName>
</protein>
<dbReference type="EMBL" id="CAJOBB010000511">
    <property type="protein sequence ID" value="CAF3695812.1"/>
    <property type="molecule type" value="Genomic_DNA"/>
</dbReference>
<feature type="binding site" evidence="4">
    <location>
        <position position="169"/>
    </location>
    <ligand>
        <name>pyridoxal 5'-phosphate</name>
        <dbReference type="ChEBI" id="CHEBI:597326"/>
    </ligand>
</feature>
<proteinExistence type="inferred from homology"/>
<feature type="binding site" evidence="4">
    <location>
        <position position="253"/>
    </location>
    <ligand>
        <name>pyridoxal 5'-phosphate</name>
        <dbReference type="ChEBI" id="CHEBI:597326"/>
    </ligand>
</feature>
<feature type="binding site" evidence="4">
    <location>
        <begin position="197"/>
        <end position="200"/>
    </location>
    <ligand>
        <name>pyridoxal 5'-phosphate</name>
        <dbReference type="ChEBI" id="CHEBI:597326"/>
    </ligand>
</feature>
<dbReference type="PANTHER" id="PTHR14084">
    <property type="entry name" value="KYNURENINASE"/>
    <property type="match status" value="1"/>
</dbReference>
<comment type="catalytic activity">
    <reaction evidence="4 5">
        <text>L-kynurenine + H2O = anthranilate + L-alanine + H(+)</text>
        <dbReference type="Rhea" id="RHEA:16813"/>
        <dbReference type="ChEBI" id="CHEBI:15377"/>
        <dbReference type="ChEBI" id="CHEBI:15378"/>
        <dbReference type="ChEBI" id="CHEBI:16567"/>
        <dbReference type="ChEBI" id="CHEBI:57959"/>
        <dbReference type="ChEBI" id="CHEBI:57972"/>
        <dbReference type="EC" id="3.7.1.3"/>
    </reaction>
</comment>
<feature type="binding site" evidence="4">
    <location>
        <position position="282"/>
    </location>
    <ligand>
        <name>pyridoxal 5'-phosphate</name>
        <dbReference type="ChEBI" id="CHEBI:597326"/>
    </ligand>
</feature>
<reference evidence="7" key="1">
    <citation type="submission" date="2021-02" db="EMBL/GenBank/DDBJ databases">
        <authorList>
            <person name="Nowell W R."/>
        </authorList>
    </citation>
    <scope>NUCLEOTIDE SEQUENCE</scope>
</reference>
<comment type="cofactor">
    <cofactor evidence="4 5">
        <name>pyridoxal 5'-phosphate</name>
        <dbReference type="ChEBI" id="CHEBI:597326"/>
    </cofactor>
</comment>
<keyword evidence="3 4" id="KW-0663">Pyridoxal phosphate</keyword>
<dbReference type="GO" id="GO:0030170">
    <property type="term" value="F:pyridoxal phosphate binding"/>
    <property type="evidence" value="ECO:0007669"/>
    <property type="project" value="UniProtKB-UniRule"/>
</dbReference>
<dbReference type="GO" id="GO:0019805">
    <property type="term" value="P:quinolinate biosynthetic process"/>
    <property type="evidence" value="ECO:0007669"/>
    <property type="project" value="UniProtKB-UniRule"/>
</dbReference>
<dbReference type="GO" id="GO:0030429">
    <property type="term" value="F:kynureninase activity"/>
    <property type="evidence" value="ECO:0007669"/>
    <property type="project" value="UniProtKB-UniRule"/>
</dbReference>
<evidence type="ECO:0000313" key="7">
    <source>
        <dbReference type="EMBL" id="CAF0778498.1"/>
    </source>
</evidence>
<feature type="modified residue" description="N6-(pyridoxal phosphate)lysine" evidence="4">
    <location>
        <position position="308"/>
    </location>
</feature>
<dbReference type="Pfam" id="PF00266">
    <property type="entry name" value="Aminotran_5"/>
    <property type="match status" value="1"/>
</dbReference>
<keyword evidence="4 5" id="KW-0963">Cytoplasm</keyword>
<keyword evidence="1 4" id="KW-0662">Pyridine nucleotide biosynthesis</keyword>
<dbReference type="Pfam" id="PF22580">
    <property type="entry name" value="KYNU_C"/>
    <property type="match status" value="1"/>
</dbReference>
<evidence type="ECO:0000256" key="2">
    <source>
        <dbReference type="ARBA" id="ARBA00022801"/>
    </source>
</evidence>
<name>A0A813R8Y0_9BILA</name>
<feature type="binding site" evidence="4">
    <location>
        <position position="307"/>
    </location>
    <ligand>
        <name>pyridoxal 5'-phosphate</name>
        <dbReference type="ChEBI" id="CHEBI:597326"/>
    </ligand>
</feature>
<evidence type="ECO:0000313" key="9">
    <source>
        <dbReference type="Proteomes" id="UP000663860"/>
    </source>
</evidence>
<evidence type="ECO:0000256" key="1">
    <source>
        <dbReference type="ARBA" id="ARBA00022642"/>
    </source>
</evidence>
<dbReference type="NCBIfam" id="TIGR01814">
    <property type="entry name" value="kynureninase"/>
    <property type="match status" value="1"/>
</dbReference>
<dbReference type="InterPro" id="IPR015424">
    <property type="entry name" value="PyrdxlP-dep_Trfase"/>
</dbReference>
<dbReference type="EC" id="3.7.1.3" evidence="4 5"/>
<evidence type="ECO:0000256" key="4">
    <source>
        <dbReference type="HAMAP-Rule" id="MF_03017"/>
    </source>
</evidence>